<dbReference type="OrthoDB" id="961604at2"/>
<dbReference type="AlphaFoldDB" id="A0A3P1BI77"/>
<accession>A0A3P1BI77</accession>
<evidence type="ECO:0000313" key="3">
    <source>
        <dbReference type="EMBL" id="RRB00675.1"/>
    </source>
</evidence>
<dbReference type="EMBL" id="RQJO01000010">
    <property type="protein sequence ID" value="RRB00675.1"/>
    <property type="molecule type" value="Genomic_DNA"/>
</dbReference>
<proteinExistence type="predicted"/>
<keyword evidence="1" id="KW-0732">Signal</keyword>
<dbReference type="Proteomes" id="UP000271925">
    <property type="component" value="Unassembled WGS sequence"/>
</dbReference>
<feature type="chain" id="PRO_5018245688" evidence="1">
    <location>
        <begin position="22"/>
        <end position="131"/>
    </location>
</feature>
<feature type="domain" description="Secretion system C-terminal sorting" evidence="2">
    <location>
        <begin position="40"/>
        <end position="112"/>
    </location>
</feature>
<dbReference type="Pfam" id="PF18962">
    <property type="entry name" value="Por_Secre_tail"/>
    <property type="match status" value="1"/>
</dbReference>
<dbReference type="NCBIfam" id="TIGR04183">
    <property type="entry name" value="Por_Secre_tail"/>
    <property type="match status" value="1"/>
</dbReference>
<feature type="signal peptide" evidence="1">
    <location>
        <begin position="1"/>
        <end position="21"/>
    </location>
</feature>
<gene>
    <name evidence="3" type="ORF">EHT25_20995</name>
</gene>
<evidence type="ECO:0000313" key="4">
    <source>
        <dbReference type="Proteomes" id="UP000271925"/>
    </source>
</evidence>
<reference evidence="3 4" key="1">
    <citation type="submission" date="2018-11" db="EMBL/GenBank/DDBJ databases">
        <authorList>
            <person name="Zhou Z."/>
            <person name="Wang G."/>
        </authorList>
    </citation>
    <scope>NUCLEOTIDE SEQUENCE [LARGE SCALE GENOMIC DNA]</scope>
    <source>
        <strain evidence="3 4">KCTC52004</strain>
    </source>
</reference>
<name>A0A3P1BI77_9BACT</name>
<protein>
    <submittedName>
        <fullName evidence="3">T9SS C-terminal target domain-containing protein</fullName>
    </submittedName>
</protein>
<keyword evidence="4" id="KW-1185">Reference proteome</keyword>
<comment type="caution">
    <text evidence="3">The sequence shown here is derived from an EMBL/GenBank/DDBJ whole genome shotgun (WGS) entry which is preliminary data.</text>
</comment>
<evidence type="ECO:0000259" key="2">
    <source>
        <dbReference type="Pfam" id="PF18962"/>
    </source>
</evidence>
<evidence type="ECO:0000256" key="1">
    <source>
        <dbReference type="SAM" id="SignalP"/>
    </source>
</evidence>
<dbReference type="InterPro" id="IPR026444">
    <property type="entry name" value="Secre_tail"/>
</dbReference>
<organism evidence="3 4">
    <name type="scientific">Larkinella rosea</name>
    <dbReference type="NCBI Taxonomy" id="2025312"/>
    <lineage>
        <taxon>Bacteria</taxon>
        <taxon>Pseudomonadati</taxon>
        <taxon>Bacteroidota</taxon>
        <taxon>Cytophagia</taxon>
        <taxon>Cytophagales</taxon>
        <taxon>Spirosomataceae</taxon>
        <taxon>Larkinella</taxon>
    </lineage>
</organism>
<dbReference type="RefSeq" id="WP_124877141.1">
    <property type="nucleotide sequence ID" value="NZ_RQJO01000010.1"/>
</dbReference>
<sequence>MKTLIASALIALTFAASTTFAADNKEEKAKTKATFQSAVYPMINTMKVNVNVSKETDSKVNVRLVNSEGRTLVTKKLGQGHEVTTLRFDLNQLEDGIYKVEISDGSNTEVKTVKLQTSTPTVESYREVSMN</sequence>